<dbReference type="GeneID" id="8860026"/>
<protein>
    <submittedName>
        <fullName evidence="2">Predicted protein</fullName>
    </submittedName>
</protein>
<dbReference type="RefSeq" id="XP_002679564.1">
    <property type="nucleotide sequence ID" value="XM_002679518.1"/>
</dbReference>
<evidence type="ECO:0000313" key="2">
    <source>
        <dbReference type="EMBL" id="EFC46820.1"/>
    </source>
</evidence>
<sequence>MLGYLALSALVALPCYAYYYWLNNIKPFFDAQVKLENSKLGQVSDKKKKGTCIIIGGSIGGITTALNACFHFENVILFEKKRYETNKSTAPQGTQTHIFLLRCITIFKKLFGGYLNIDFINEIEKMGAFKILIENTDYAAIDGKSDKLCGLIEGQTICPPGYQMTRYQIESYIRDLIMNINKNSSSLIGKSSTSTNVNTNNNSNSNNSSNNSSTIDENSSPLGKIQFRDDQTVSGLIFEKVQTQDSKIIHRVKGVKLQEGEQVYGDLVIDCSGLTTQTPIWVEEEFSKDSNRKFEMEKSKIILTTTYTSAIYKLKDPNMQDGFFKKDGKTPVWAYIGNVGFPTKSGMIYYRVSQDKGMFIIGETGSKNPECVKIKNHEDCIDYLSKVSPDISEKTKLFFEHCDLEQGPVIDWSNYKKDGTVLNHWEKITQYKDENGNQHVLENFLALGDSVGSLNPVYGQGVTCMTECQLILDEILRRDVSTIDYKTFEEFQTRVYRIYIPPYIMATMVDLQLDAKGGNWWFKKFLLPILGPNVKRTILASKIDPFVRCHFNKVQGMCEGYLYQMFDRKYQSRTKNPQPNW</sequence>
<gene>
    <name evidence="2" type="ORF">NAEGRDRAFT_65186</name>
</gene>
<keyword evidence="3" id="KW-1185">Reference proteome</keyword>
<name>D2V8K1_NAEGR</name>
<feature type="region of interest" description="Disordered" evidence="1">
    <location>
        <begin position="189"/>
        <end position="222"/>
    </location>
</feature>
<dbReference type="SUPFAM" id="SSF51905">
    <property type="entry name" value="FAD/NAD(P)-binding domain"/>
    <property type="match status" value="1"/>
</dbReference>
<dbReference type="OrthoDB" id="10051892at2759"/>
<reference evidence="2 3" key="1">
    <citation type="journal article" date="2010" name="Cell">
        <title>The genome of Naegleria gruberi illuminates early eukaryotic versatility.</title>
        <authorList>
            <person name="Fritz-Laylin L.K."/>
            <person name="Prochnik S.E."/>
            <person name="Ginger M.L."/>
            <person name="Dacks J.B."/>
            <person name="Carpenter M.L."/>
            <person name="Field M.C."/>
            <person name="Kuo A."/>
            <person name="Paredez A."/>
            <person name="Chapman J."/>
            <person name="Pham J."/>
            <person name="Shu S."/>
            <person name="Neupane R."/>
            <person name="Cipriano M."/>
            <person name="Mancuso J."/>
            <person name="Tu H."/>
            <person name="Salamov A."/>
            <person name="Lindquist E."/>
            <person name="Shapiro H."/>
            <person name="Lucas S."/>
            <person name="Grigoriev I.V."/>
            <person name="Cande W.Z."/>
            <person name="Fulton C."/>
            <person name="Rokhsar D.S."/>
            <person name="Dawson S.C."/>
        </authorList>
    </citation>
    <scope>NUCLEOTIDE SEQUENCE [LARGE SCALE GENOMIC DNA]</scope>
    <source>
        <strain evidence="2 3">NEG-M</strain>
    </source>
</reference>
<accession>D2V8K1</accession>
<dbReference type="Proteomes" id="UP000006671">
    <property type="component" value="Unassembled WGS sequence"/>
</dbReference>
<proteinExistence type="predicted"/>
<dbReference type="EMBL" id="GG738857">
    <property type="protein sequence ID" value="EFC46820.1"/>
    <property type="molecule type" value="Genomic_DNA"/>
</dbReference>
<evidence type="ECO:0000313" key="3">
    <source>
        <dbReference type="Proteomes" id="UP000006671"/>
    </source>
</evidence>
<organism evidence="3">
    <name type="scientific">Naegleria gruberi</name>
    <name type="common">Amoeba</name>
    <dbReference type="NCBI Taxonomy" id="5762"/>
    <lineage>
        <taxon>Eukaryota</taxon>
        <taxon>Discoba</taxon>
        <taxon>Heterolobosea</taxon>
        <taxon>Tetramitia</taxon>
        <taxon>Eutetramitia</taxon>
        <taxon>Vahlkampfiidae</taxon>
        <taxon>Naegleria</taxon>
    </lineage>
</organism>
<dbReference type="KEGG" id="ngr:NAEGRDRAFT_65186"/>
<dbReference type="InParanoid" id="D2V8K1"/>
<dbReference type="AlphaFoldDB" id="D2V8K1"/>
<dbReference type="VEuPathDB" id="AmoebaDB:NAEGRDRAFT_65186"/>
<evidence type="ECO:0000256" key="1">
    <source>
        <dbReference type="SAM" id="MobiDB-lite"/>
    </source>
</evidence>
<feature type="compositionally biased region" description="Low complexity" evidence="1">
    <location>
        <begin position="189"/>
        <end position="220"/>
    </location>
</feature>
<dbReference type="InterPro" id="IPR036188">
    <property type="entry name" value="FAD/NAD-bd_sf"/>
</dbReference>